<accession>A0A0S1MJZ6</accession>
<reference evidence="2" key="1">
    <citation type="submission" date="2015-07" db="EMBL/GenBank/DDBJ databases">
        <title>Elucidating the P. pachyrhizi secretome and potential effectors.</title>
        <authorList>
            <person name="de Carvalho M.C.C.G."/>
            <person name="Nascimento L.C."/>
            <person name="Darben L.M."/>
            <person name="Polizel-Podanosqui A.M."/>
            <person name="Lopes-Caitar V.S."/>
            <person name="Rocha C.S."/>
            <person name="Qi M."/>
            <person name="Carazolle M."/>
            <person name="Kuwahara M.K."/>
            <person name="Pereira G.A.G."/>
            <person name="Abdelnoor R.V."/>
            <person name="Whitham S.A."/>
            <person name="Marcelino-Guimaraes F.C."/>
        </authorList>
    </citation>
    <scope>NUCLEOTIDE SEQUENCE</scope>
</reference>
<evidence type="ECO:0000256" key="1">
    <source>
        <dbReference type="SAM" id="SignalP"/>
    </source>
</evidence>
<evidence type="ECO:0000313" key="2">
    <source>
        <dbReference type="EMBL" id="ALL41255.1"/>
    </source>
</evidence>
<feature type="signal peptide" evidence="1">
    <location>
        <begin position="1"/>
        <end position="19"/>
    </location>
</feature>
<feature type="chain" id="PRO_5006589055" evidence="1">
    <location>
        <begin position="20"/>
        <end position="81"/>
    </location>
</feature>
<organism evidence="2">
    <name type="scientific">Phakopsora pachyrhizi</name>
    <name type="common">Asian soybean rust disease fungus</name>
    <dbReference type="NCBI Taxonomy" id="170000"/>
    <lineage>
        <taxon>Eukaryota</taxon>
        <taxon>Fungi</taxon>
        <taxon>Dikarya</taxon>
        <taxon>Basidiomycota</taxon>
        <taxon>Pucciniomycotina</taxon>
        <taxon>Pucciniomycetes</taxon>
        <taxon>Pucciniales</taxon>
        <taxon>Phakopsoraceae</taxon>
        <taxon>Phakopsora</taxon>
    </lineage>
</organism>
<name>A0A0S1MJZ6_PHAPC</name>
<sequence length="81" mass="8641">MRCFILSIVILAVAQAVTAIPLVERAEVNSSKGDTLKKRFGCIDPLVSVDVLNRGNGARGSLIDLNILNGFLKDASKKSQA</sequence>
<keyword evidence="1" id="KW-0732">Signal</keyword>
<dbReference type="EMBL" id="KT247166">
    <property type="protein sequence ID" value="ALL41255.1"/>
    <property type="molecule type" value="mRNA"/>
</dbReference>
<protein>
    <submittedName>
        <fullName evidence="2">Uncharacterized protein</fullName>
    </submittedName>
</protein>
<proteinExistence type="evidence at transcript level"/>
<dbReference type="AlphaFoldDB" id="A0A0S1MJZ6"/>